<feature type="transmembrane region" description="Helical" evidence="1">
    <location>
        <begin position="15"/>
        <end position="35"/>
    </location>
</feature>
<keyword evidence="1" id="KW-1133">Transmembrane helix</keyword>
<keyword evidence="1" id="KW-0812">Transmembrane</keyword>
<keyword evidence="3" id="KW-1185">Reference proteome</keyword>
<evidence type="ECO:0000313" key="3">
    <source>
        <dbReference type="Proteomes" id="UP000642509"/>
    </source>
</evidence>
<dbReference type="EMBL" id="BMLQ01000001">
    <property type="protein sequence ID" value="GGO41100.1"/>
    <property type="molecule type" value="Genomic_DNA"/>
</dbReference>
<organism evidence="2 3">
    <name type="scientific">Citricoccus zhacaiensis</name>
    <dbReference type="NCBI Taxonomy" id="489142"/>
    <lineage>
        <taxon>Bacteria</taxon>
        <taxon>Bacillati</taxon>
        <taxon>Actinomycetota</taxon>
        <taxon>Actinomycetes</taxon>
        <taxon>Micrococcales</taxon>
        <taxon>Micrococcaceae</taxon>
        <taxon>Citricoccus</taxon>
    </lineage>
</organism>
<evidence type="ECO:0000256" key="1">
    <source>
        <dbReference type="SAM" id="Phobius"/>
    </source>
</evidence>
<reference evidence="3" key="1">
    <citation type="journal article" date="2019" name="Int. J. Syst. Evol. Microbiol.">
        <title>The Global Catalogue of Microorganisms (GCM) 10K type strain sequencing project: providing services to taxonomists for standard genome sequencing and annotation.</title>
        <authorList>
            <consortium name="The Broad Institute Genomics Platform"/>
            <consortium name="The Broad Institute Genome Sequencing Center for Infectious Disease"/>
            <person name="Wu L."/>
            <person name="Ma J."/>
        </authorList>
    </citation>
    <scope>NUCLEOTIDE SEQUENCE [LARGE SCALE GENOMIC DNA]</scope>
    <source>
        <strain evidence="3">CGMCC 1.7064</strain>
    </source>
</reference>
<gene>
    <name evidence="2" type="ORF">GCM10010977_04500</name>
</gene>
<proteinExistence type="predicted"/>
<keyword evidence="1" id="KW-0472">Membrane</keyword>
<name>A0ABQ2LNV7_9MICC</name>
<evidence type="ECO:0000313" key="2">
    <source>
        <dbReference type="EMBL" id="GGO41100.1"/>
    </source>
</evidence>
<dbReference type="Proteomes" id="UP000642509">
    <property type="component" value="Unassembled WGS sequence"/>
</dbReference>
<comment type="caution">
    <text evidence="2">The sequence shown here is derived from an EMBL/GenBank/DDBJ whole genome shotgun (WGS) entry which is preliminary data.</text>
</comment>
<evidence type="ECO:0008006" key="4">
    <source>
        <dbReference type="Google" id="ProtNLM"/>
    </source>
</evidence>
<sequence>MDPLTVLKTMWTHKWVTIPLVLLTVLACAYGMLWAPRSYESKATFALAMPSVPSEEQLQADPELAAKNADNPYLRWRDTSLLAQVVIARVNSNEVVEKLDERGLASDFELMPPDGTSSGLMNLTVEGASPEVATETVTFLSEEFTRIMREVQKVNGADDLYLIEALPISGAAPAQEVFSSRLRFTAVLGVAGMVLLFGAVSLAESIAASRRRTRSAPADSAADRHDFLPDGPIIDAVPGYRSPREDRVLADAISGPHIVSR</sequence>
<protein>
    <recommendedName>
        <fullName evidence="4">Polysaccharide chain length determinant N-terminal domain-containing protein</fullName>
    </recommendedName>
</protein>
<feature type="transmembrane region" description="Helical" evidence="1">
    <location>
        <begin position="184"/>
        <end position="203"/>
    </location>
</feature>
<accession>A0ABQ2LNV7</accession>
<dbReference type="RefSeq" id="WP_188803746.1">
    <property type="nucleotide sequence ID" value="NZ_BAAAOU010000003.1"/>
</dbReference>